<dbReference type="AlphaFoldDB" id="A0A914QR10"/>
<dbReference type="WBParaSite" id="PDA_v2.g6323.t1">
    <property type="protein sequence ID" value="PDA_v2.g6323.t1"/>
    <property type="gene ID" value="PDA_v2.g6323"/>
</dbReference>
<dbReference type="SUPFAM" id="SSF54768">
    <property type="entry name" value="dsRNA-binding domain-like"/>
    <property type="match status" value="1"/>
</dbReference>
<organism evidence="1 2">
    <name type="scientific">Panagrolaimus davidi</name>
    <dbReference type="NCBI Taxonomy" id="227884"/>
    <lineage>
        <taxon>Eukaryota</taxon>
        <taxon>Metazoa</taxon>
        <taxon>Ecdysozoa</taxon>
        <taxon>Nematoda</taxon>
        <taxon>Chromadorea</taxon>
        <taxon>Rhabditida</taxon>
        <taxon>Tylenchina</taxon>
        <taxon>Panagrolaimomorpha</taxon>
        <taxon>Panagrolaimoidea</taxon>
        <taxon>Panagrolaimidae</taxon>
        <taxon>Panagrolaimus</taxon>
    </lineage>
</organism>
<dbReference type="Proteomes" id="UP000887578">
    <property type="component" value="Unplaced"/>
</dbReference>
<name>A0A914QR10_9BILA</name>
<keyword evidence="1" id="KW-1185">Reference proteome</keyword>
<evidence type="ECO:0000313" key="1">
    <source>
        <dbReference type="Proteomes" id="UP000887578"/>
    </source>
</evidence>
<proteinExistence type="predicted"/>
<evidence type="ECO:0000313" key="2">
    <source>
        <dbReference type="WBParaSite" id="PDA_v2.g6323.t1"/>
    </source>
</evidence>
<sequence length="73" mass="7956">MGQQMQENIDKRLATGYGTSVRDAEMDAAAQALLTHSDLFPASFMAMSLFALCNENKKSDGKKDEEIVGDEAL</sequence>
<protein>
    <submittedName>
        <fullName evidence="2">Uncharacterized protein</fullName>
    </submittedName>
</protein>
<reference evidence="2" key="1">
    <citation type="submission" date="2022-11" db="UniProtKB">
        <authorList>
            <consortium name="WormBaseParasite"/>
        </authorList>
    </citation>
    <scope>IDENTIFICATION</scope>
</reference>
<accession>A0A914QR10</accession>